<keyword evidence="2" id="KW-1133">Transmembrane helix</keyword>
<dbReference type="AlphaFoldDB" id="A0A0D4BWM0"/>
<dbReference type="HOGENOM" id="CLU_1623757_0_0_11"/>
<protein>
    <recommendedName>
        <fullName evidence="5">Cardiolipin synthase N-terminal domain-containing protein</fullName>
    </recommendedName>
</protein>
<evidence type="ECO:0000256" key="1">
    <source>
        <dbReference type="SAM" id="MobiDB-lite"/>
    </source>
</evidence>
<dbReference type="Proteomes" id="UP000061839">
    <property type="component" value="Chromosome"/>
</dbReference>
<reference evidence="3 4" key="1">
    <citation type="journal article" date="2015" name="Genome Announc.">
        <title>Complete Genome Sequencing of Protease-Producing Novel Arthrobacter sp. Strain IHBB 11108 Using PacBio Single-Molecule Real-Time Sequencing Technology.</title>
        <authorList>
            <person name="Kiran S."/>
            <person name="Swarnkar M.K."/>
            <person name="Pal M."/>
            <person name="Thakur R."/>
            <person name="Tewari R."/>
            <person name="Singh A.K."/>
            <person name="Gulati A."/>
        </authorList>
    </citation>
    <scope>NUCLEOTIDE SEQUENCE [LARGE SCALE GENOMIC DNA]</scope>
    <source>
        <strain evidence="3 4">IHBB 11108</strain>
    </source>
</reference>
<keyword evidence="4" id="KW-1185">Reference proteome</keyword>
<gene>
    <name evidence="3" type="ORF">UM93_01165</name>
</gene>
<accession>A0A0D4BWM0</accession>
<feature type="region of interest" description="Disordered" evidence="1">
    <location>
        <begin position="139"/>
        <end position="163"/>
    </location>
</feature>
<keyword evidence="2" id="KW-0472">Membrane</keyword>
<dbReference type="STRING" id="1618207.UM93_01165"/>
<dbReference type="RefSeq" id="WP_045073157.1">
    <property type="nucleotide sequence ID" value="NZ_CP011005.1"/>
</dbReference>
<evidence type="ECO:0008006" key="5">
    <source>
        <dbReference type="Google" id="ProtNLM"/>
    </source>
</evidence>
<evidence type="ECO:0000313" key="3">
    <source>
        <dbReference type="EMBL" id="AJT40496.1"/>
    </source>
</evidence>
<dbReference type="KEGG" id="ari:UM93_01165"/>
<name>A0A0D4BWM0_9MICC</name>
<organism evidence="3 4">
    <name type="scientific">Psychromicrobium lacuslunae</name>
    <dbReference type="NCBI Taxonomy" id="1618207"/>
    <lineage>
        <taxon>Bacteria</taxon>
        <taxon>Bacillati</taxon>
        <taxon>Actinomycetota</taxon>
        <taxon>Actinomycetes</taxon>
        <taxon>Micrococcales</taxon>
        <taxon>Micrococcaceae</taxon>
        <taxon>Psychromicrobium</taxon>
    </lineage>
</organism>
<proteinExistence type="predicted"/>
<dbReference type="PATRIC" id="fig|1618207.4.peg.238"/>
<feature type="transmembrane region" description="Helical" evidence="2">
    <location>
        <begin position="20"/>
        <end position="48"/>
    </location>
</feature>
<keyword evidence="2" id="KW-0812">Transmembrane</keyword>
<evidence type="ECO:0000313" key="4">
    <source>
        <dbReference type="Proteomes" id="UP000061839"/>
    </source>
</evidence>
<dbReference type="EMBL" id="CP011005">
    <property type="protein sequence ID" value="AJT40496.1"/>
    <property type="molecule type" value="Genomic_DNA"/>
</dbReference>
<feature type="transmembrane region" description="Helical" evidence="2">
    <location>
        <begin position="60"/>
        <end position="80"/>
    </location>
</feature>
<sequence>MLQAASSSDSLGKIAHLGGLAGVGLVATIGIAIALVTVILIGMVGVLAQYQTGRLRGRSAICWGLLVIALPVLGTLLWSLTTGGRGRQFKAPRAAEVIERVETVESRLADRASNKTSALSSATQSLAAQSLVTPSLAKPALPTPMSDTARHSGLSRATLVTGR</sequence>
<evidence type="ECO:0000256" key="2">
    <source>
        <dbReference type="SAM" id="Phobius"/>
    </source>
</evidence>